<dbReference type="PANTHER" id="PTHR19343:SF3">
    <property type="entry name" value="T CELL RECEPTOR ALPHA VARIABLE 12-2"/>
    <property type="match status" value="1"/>
</dbReference>
<dbReference type="RGD" id="1564212">
    <property type="gene designation" value="Trav12-3"/>
</dbReference>
<dbReference type="GeneTree" id="ENSGT00940000153130"/>
<keyword evidence="10" id="KW-1185">Reference proteome</keyword>
<keyword evidence="4" id="KW-0675">Receptor</keyword>
<evidence type="ECO:0000313" key="12">
    <source>
        <dbReference type="RGD" id="1564212"/>
    </source>
</evidence>
<evidence type="ECO:0000259" key="8">
    <source>
        <dbReference type="PROSITE" id="PS50835"/>
    </source>
</evidence>
<dbReference type="SMART" id="SM00406">
    <property type="entry name" value="IGv"/>
    <property type="match status" value="1"/>
</dbReference>
<keyword evidence="5" id="KW-0393">Immunoglobulin domain</keyword>
<accession>A0A8I6A5R7</accession>
<dbReference type="Ensembl" id="ENSRNOT00000095343.2">
    <property type="protein sequence ID" value="ENSRNOP00000088773.2"/>
    <property type="gene ID" value="ENSRNOG00000068772.2"/>
</dbReference>
<dbReference type="InterPro" id="IPR013783">
    <property type="entry name" value="Ig-like_fold"/>
</dbReference>
<dbReference type="InterPro" id="IPR051006">
    <property type="entry name" value="TCR_variable_domain"/>
</dbReference>
<dbReference type="PROSITE" id="PS50835">
    <property type="entry name" value="IG_LIKE"/>
    <property type="match status" value="1"/>
</dbReference>
<protein>
    <recommendedName>
        <fullName evidence="8">Ig-like domain-containing protein</fullName>
    </recommendedName>
</protein>
<evidence type="ECO:0000256" key="5">
    <source>
        <dbReference type="ARBA" id="ARBA00023319"/>
    </source>
</evidence>
<feature type="chain" id="PRO_5045020460" description="Ig-like domain-containing protein" evidence="7">
    <location>
        <begin position="22"/>
        <end position="159"/>
    </location>
</feature>
<feature type="signal peptide" evidence="7">
    <location>
        <begin position="1"/>
        <end position="21"/>
    </location>
</feature>
<dbReference type="Ensembl" id="ENSRNOT00000095470.2">
    <property type="protein sequence ID" value="ENSRNOP00000087066.2"/>
    <property type="gene ID" value="ENSRNOG00000077018.1"/>
</dbReference>
<keyword evidence="3" id="KW-1064">Adaptive immunity</keyword>
<feature type="domain" description="Ig-like" evidence="8">
    <location>
        <begin position="23"/>
        <end position="113"/>
    </location>
</feature>
<dbReference type="GO" id="GO:0042605">
    <property type="term" value="F:peptide antigen binding"/>
    <property type="evidence" value="ECO:0000318"/>
    <property type="project" value="GO_Central"/>
</dbReference>
<dbReference type="PANTHER" id="PTHR19343">
    <property type="entry name" value="T CELL RECEPTOR ALPHA VARIABLE 1-2"/>
    <property type="match status" value="1"/>
</dbReference>
<dbReference type="FunCoup" id="A0A8I6A2K1">
    <property type="interactions" value="402"/>
</dbReference>
<evidence type="ECO:0000313" key="10">
    <source>
        <dbReference type="Proteomes" id="UP000002494"/>
    </source>
</evidence>
<dbReference type="Pfam" id="PF07686">
    <property type="entry name" value="V-set"/>
    <property type="match status" value="1"/>
</dbReference>
<dbReference type="AlphaFoldDB" id="A0A8I6A2K1"/>
<keyword evidence="1 7" id="KW-0732">Signal</keyword>
<dbReference type="OMA" id="CRLHANL"/>
<evidence type="ECO:0000313" key="9">
    <source>
        <dbReference type="Ensembl" id="ENSRNOP00000087066.2"/>
    </source>
</evidence>
<organism evidence="9 10">
    <name type="scientific">Rattus norvegicus</name>
    <name type="common">Rat</name>
    <dbReference type="NCBI Taxonomy" id="10116"/>
    <lineage>
        <taxon>Eukaryota</taxon>
        <taxon>Metazoa</taxon>
        <taxon>Chordata</taxon>
        <taxon>Craniata</taxon>
        <taxon>Vertebrata</taxon>
        <taxon>Euteleostomi</taxon>
        <taxon>Mammalia</taxon>
        <taxon>Eutheria</taxon>
        <taxon>Euarchontoglires</taxon>
        <taxon>Glires</taxon>
        <taxon>Rodentia</taxon>
        <taxon>Myomorpha</taxon>
        <taxon>Muroidea</taxon>
        <taxon>Muridae</taxon>
        <taxon>Murinae</taxon>
        <taxon>Rattus</taxon>
    </lineage>
</organism>
<keyword evidence="2" id="KW-0391">Immunity</keyword>
<dbReference type="AGR" id="RGD:150344719"/>
<dbReference type="InterPro" id="IPR036179">
    <property type="entry name" value="Ig-like_dom_sf"/>
</dbReference>
<evidence type="ECO:0000256" key="2">
    <source>
        <dbReference type="ARBA" id="ARBA00022859"/>
    </source>
</evidence>
<dbReference type="GO" id="GO:0042101">
    <property type="term" value="C:T cell receptor complex"/>
    <property type="evidence" value="ECO:0007669"/>
    <property type="project" value="UniProtKB-KW"/>
</dbReference>
<evidence type="ECO:0000256" key="7">
    <source>
        <dbReference type="SAM" id="SignalP"/>
    </source>
</evidence>
<reference evidence="9" key="2">
    <citation type="submission" date="2025-05" db="UniProtKB">
        <authorList>
            <consortium name="Ensembl"/>
        </authorList>
    </citation>
    <scope>IDENTIFICATION</scope>
    <source>
        <strain evidence="9">Brown Norway</strain>
    </source>
</reference>
<evidence type="ECO:0000256" key="4">
    <source>
        <dbReference type="ARBA" id="ARBA00023170"/>
    </source>
</evidence>
<dbReference type="RGD" id="150344719">
    <property type="gene designation" value="ENSRNOG00000064194"/>
</dbReference>
<dbReference type="AGR" id="RGD:1564212"/>
<gene>
    <name evidence="12" type="primary">Trav12-3</name>
    <name evidence="11" type="synonym">ENSRNOG00000064194</name>
</gene>
<dbReference type="Gene3D" id="2.60.40.10">
    <property type="entry name" value="Immunoglobulins"/>
    <property type="match status" value="1"/>
</dbReference>
<dbReference type="SMART" id="SM00409">
    <property type="entry name" value="IG"/>
    <property type="match status" value="1"/>
</dbReference>
<dbReference type="OMA" id="CRAQQFR"/>
<keyword evidence="6" id="KW-1279">T cell receptor</keyword>
<dbReference type="InterPro" id="IPR007110">
    <property type="entry name" value="Ig-like_dom"/>
</dbReference>
<evidence type="ECO:0000313" key="11">
    <source>
        <dbReference type="RGD" id="150344719"/>
    </source>
</evidence>
<dbReference type="InterPro" id="IPR003599">
    <property type="entry name" value="Ig_sub"/>
</dbReference>
<evidence type="ECO:0000256" key="1">
    <source>
        <dbReference type="ARBA" id="ARBA00022729"/>
    </source>
</evidence>
<reference evidence="9 10" key="1">
    <citation type="journal article" date="2004" name="Nature">
        <title>Genome sequence of the Brown Norway rat yields insights into mammalian evolution.</title>
        <authorList>
            <consortium name="Rat Genome Sequencing Project Consortium"/>
            <person name="Gibbs R.A."/>
            <person name="Weinstock G.M."/>
            <person name="Metzker M.L."/>
            <person name="Muzny D.M."/>
            <person name="Sodergren E.J."/>
            <person name="Scherer S."/>
            <person name="Scott G."/>
            <person name="Steffen D."/>
            <person name="Worley K.C."/>
            <person name="Burch P.E."/>
            <person name="Okwuonu G."/>
            <person name="Hines S."/>
            <person name="Lewis L."/>
            <person name="Deramo C."/>
            <person name="Delgado O."/>
            <person name="Dugan-Rocha S."/>
            <person name="Miner G."/>
            <person name="Morgan M."/>
            <person name="Hawes A."/>
            <person name="Gill R."/>
            <person name="Holt R.A."/>
            <person name="Adams M.D."/>
            <person name="Amanatides P.G."/>
            <person name="Baden-Tillson H."/>
            <person name="Barnstead M."/>
            <person name="Chin S."/>
            <person name="Evans C.A."/>
            <person name="Ferriera S."/>
            <person name="Fosler C."/>
            <person name="Glodek A."/>
            <person name="Gu Z."/>
            <person name="Jennings D."/>
            <person name="Kraft C.L."/>
            <person name="Nguyen T."/>
            <person name="Pfannkoch C.M."/>
            <person name="Sitter C."/>
            <person name="Sutton G.G."/>
            <person name="Venter J.C."/>
            <person name="Woodage T."/>
            <person name="Smith D."/>
            <person name="Lee H.-M."/>
            <person name="Gustafson E."/>
            <person name="Cahill P."/>
            <person name="Kana A."/>
            <person name="Doucette-Stamm L."/>
            <person name="Weinstock K."/>
            <person name="Fechtel K."/>
            <person name="Weiss R.B."/>
            <person name="Dunn D.M."/>
            <person name="Green E.D."/>
            <person name="Blakesley R.W."/>
            <person name="Bouffard G.G."/>
            <person name="De Jong P.J."/>
            <person name="Osoegawa K."/>
            <person name="Zhu B."/>
            <person name="Marra M."/>
            <person name="Schein J."/>
            <person name="Bosdet I."/>
            <person name="Fjell C."/>
            <person name="Jones S."/>
            <person name="Krzywinski M."/>
            <person name="Mathewson C."/>
            <person name="Siddiqui A."/>
            <person name="Wye N."/>
            <person name="McPherson J."/>
            <person name="Zhao S."/>
            <person name="Fraser C.M."/>
            <person name="Shetty J."/>
            <person name="Shatsman S."/>
            <person name="Geer K."/>
            <person name="Chen Y."/>
            <person name="Abramzon S."/>
            <person name="Nierman W.C."/>
            <person name="Havlak P.H."/>
            <person name="Chen R."/>
            <person name="Durbin K.J."/>
            <person name="Egan A."/>
            <person name="Ren Y."/>
            <person name="Song X.-Z."/>
            <person name="Li B."/>
            <person name="Liu Y."/>
            <person name="Qin X."/>
            <person name="Cawley S."/>
            <person name="Cooney A.J."/>
            <person name="D'Souza L.M."/>
            <person name="Martin K."/>
            <person name="Wu J.Q."/>
            <person name="Gonzalez-Garay M.L."/>
            <person name="Jackson A.R."/>
            <person name="Kalafus K.J."/>
            <person name="McLeod M.P."/>
            <person name="Milosavljevic A."/>
            <person name="Virk D."/>
            <person name="Volkov A."/>
            <person name="Wheeler D.A."/>
            <person name="Zhang Z."/>
            <person name="Bailey J.A."/>
            <person name="Eichler E.E."/>
            <person name="Tuzun E."/>
            <person name="Birney E."/>
            <person name="Mongin E."/>
            <person name="Ureta-Vidal A."/>
            <person name="Woodwark C."/>
            <person name="Zdobnov E."/>
            <person name="Bork P."/>
            <person name="Suyama M."/>
            <person name="Torrents D."/>
            <person name="Alexandersson M."/>
            <person name="Trask B.J."/>
            <person name="Young J.M."/>
            <person name="Huang H."/>
            <person name="Wang H."/>
            <person name="Xing H."/>
            <person name="Daniels S."/>
            <person name="Gietzen D."/>
            <person name="Schmidt J."/>
            <person name="Stevens K."/>
            <person name="Vitt U."/>
            <person name="Wingrove J."/>
            <person name="Camara F."/>
            <person name="Mar Alba M."/>
            <person name="Abril J.F."/>
            <person name="Guigo R."/>
            <person name="Smit A."/>
            <person name="Dubchak I."/>
            <person name="Rubin E.M."/>
            <person name="Couronne O."/>
            <person name="Poliakov A."/>
            <person name="Huebner N."/>
            <person name="Ganten D."/>
            <person name="Goesele C."/>
            <person name="Hummel O."/>
            <person name="Kreitler T."/>
            <person name="Lee Y.-A."/>
            <person name="Monti J."/>
            <person name="Schulz H."/>
            <person name="Zimdahl H."/>
            <person name="Himmelbauer H."/>
            <person name="Lehrach H."/>
            <person name="Jacob H.J."/>
            <person name="Bromberg S."/>
            <person name="Gullings-Handley J."/>
            <person name="Jensen-Seaman M.I."/>
            <person name="Kwitek A.E."/>
            <person name="Lazar J."/>
            <person name="Pasko D."/>
            <person name="Tonellato P.J."/>
            <person name="Twigger S."/>
            <person name="Ponting C.P."/>
            <person name="Duarte J.M."/>
            <person name="Rice S."/>
            <person name="Goodstadt L."/>
            <person name="Beatson S.A."/>
            <person name="Emes R.D."/>
            <person name="Winter E.E."/>
            <person name="Webber C."/>
            <person name="Brandt P."/>
            <person name="Nyakatura G."/>
            <person name="Adetobi M."/>
            <person name="Chiaromonte F."/>
            <person name="Elnitski L."/>
            <person name="Eswara P."/>
            <person name="Hardison R.C."/>
            <person name="Hou M."/>
            <person name="Kolbe D."/>
            <person name="Makova K."/>
            <person name="Miller W."/>
            <person name="Nekrutenko A."/>
            <person name="Riemer C."/>
            <person name="Schwartz S."/>
            <person name="Taylor J."/>
            <person name="Yang S."/>
            <person name="Zhang Y."/>
            <person name="Lindpaintner K."/>
            <person name="Andrews T.D."/>
            <person name="Caccamo M."/>
            <person name="Clamp M."/>
            <person name="Clarke L."/>
            <person name="Curwen V."/>
            <person name="Durbin R.M."/>
            <person name="Eyras E."/>
            <person name="Searle S.M."/>
            <person name="Cooper G.M."/>
            <person name="Batzoglou S."/>
            <person name="Brudno M."/>
            <person name="Sidow A."/>
            <person name="Stone E.A."/>
            <person name="Payseur B.A."/>
            <person name="Bourque G."/>
            <person name="Lopez-Otin C."/>
            <person name="Puente X.S."/>
            <person name="Chakrabarti K."/>
            <person name="Chatterji S."/>
            <person name="Dewey C."/>
            <person name="Pachter L."/>
            <person name="Bray N."/>
            <person name="Yap V.B."/>
            <person name="Caspi A."/>
            <person name="Tesler G."/>
            <person name="Pevzner P.A."/>
            <person name="Haussler D."/>
            <person name="Roskin K.M."/>
            <person name="Baertsch R."/>
            <person name="Clawson H."/>
            <person name="Furey T.S."/>
            <person name="Hinrichs A.S."/>
            <person name="Karolchik D."/>
            <person name="Kent W.J."/>
            <person name="Rosenbloom K.R."/>
            <person name="Trumbower H."/>
            <person name="Weirauch M."/>
            <person name="Cooper D.N."/>
            <person name="Stenson P.D."/>
            <person name="Ma B."/>
            <person name="Brent M."/>
            <person name="Arumugam M."/>
            <person name="Shteynberg D."/>
            <person name="Copley R.R."/>
            <person name="Taylor M.S."/>
            <person name="Riethman H."/>
            <person name="Mudunuri U."/>
            <person name="Peterson J."/>
            <person name="Guyer M."/>
            <person name="Felsenfeld A."/>
            <person name="Old S."/>
            <person name="Mockrin S."/>
            <person name="Collins F.S."/>
        </authorList>
    </citation>
    <scope>NUCLEOTIDE SEQUENCE [LARGE SCALE GENOMIC DNA]</scope>
    <source>
        <strain evidence="9 10">Brown Norway</strain>
    </source>
</reference>
<dbReference type="Proteomes" id="UP000002494">
    <property type="component" value="Chromosome 15"/>
</dbReference>
<dbReference type="GO" id="GO:0002250">
    <property type="term" value="P:adaptive immune response"/>
    <property type="evidence" value="ECO:0007669"/>
    <property type="project" value="UniProtKB-KW"/>
</dbReference>
<evidence type="ECO:0000256" key="3">
    <source>
        <dbReference type="ARBA" id="ARBA00023130"/>
    </source>
</evidence>
<dbReference type="InterPro" id="IPR013106">
    <property type="entry name" value="Ig_V-set"/>
</dbReference>
<proteinExistence type="predicted"/>
<dbReference type="SUPFAM" id="SSF48726">
    <property type="entry name" value="Immunoglobulin"/>
    <property type="match status" value="1"/>
</dbReference>
<evidence type="ECO:0000256" key="6">
    <source>
        <dbReference type="ARBA" id="ARBA00043266"/>
    </source>
</evidence>
<accession>A0A8I6A2K1</accession>
<name>A0A8I6A2K1_RAT</name>
<sequence length="159" mass="17769">RMKSLSVSLVVLWLQLNGVSSQQKVQQNPESLTVPEGGRTSLNCTFSDSTSRYFAWYRQHPGKEPKELMSIISTGEKEEGRFTIQLNKASLHVFLHIRDSQPSDSALYLCAVSTQCSPGTCSLHANLLCSTSPDIGHRPHSRDILFPFYSICCGTYKQE</sequence>